<protein>
    <recommendedName>
        <fullName evidence="2">Phage protein</fullName>
    </recommendedName>
</protein>
<evidence type="ECO:0008006" key="2">
    <source>
        <dbReference type="Google" id="ProtNLM"/>
    </source>
</evidence>
<reference evidence="1" key="1">
    <citation type="submission" date="2024-07" db="EMBL/GenBank/DDBJ databases">
        <title>Identification and characteristics of an arsenic-resistant bacterial isolate, which belongs to a novel species.</title>
        <authorList>
            <person name="Juszczyk A."/>
            <person name="Kowalczyk A."/>
            <person name="Was K."/>
            <person name="Kosowicz W."/>
            <person name="Budzyn A."/>
            <person name="Latowski D."/>
        </authorList>
    </citation>
    <scope>NUCLEOTIDE SEQUENCE</scope>
    <source>
        <strain evidence="1">As8PL</strain>
    </source>
</reference>
<accession>A0AB39BXG6</accession>
<sequence length="59" mass="7045">MKNYTVTFYFTGGESVVFELESGYELNQQIEKIQSAKWFDHKNEYVNMDKVLRFEIIEG</sequence>
<gene>
    <name evidence="1" type="ORF">AB3N04_09800</name>
</gene>
<organism evidence="1">
    <name type="scientific">Alkalihalophilus sp. As8PL</name>
    <dbReference type="NCBI Taxonomy" id="3237103"/>
    <lineage>
        <taxon>Bacteria</taxon>
        <taxon>Bacillati</taxon>
        <taxon>Bacillota</taxon>
        <taxon>Bacilli</taxon>
        <taxon>Bacillales</taxon>
        <taxon>Bacillaceae</taxon>
        <taxon>Alkalihalophilus</taxon>
    </lineage>
</organism>
<dbReference type="AlphaFoldDB" id="A0AB39BXG6"/>
<evidence type="ECO:0000313" key="1">
    <source>
        <dbReference type="EMBL" id="XDI38572.1"/>
    </source>
</evidence>
<dbReference type="EMBL" id="CP162551">
    <property type="protein sequence ID" value="XDI38572.1"/>
    <property type="molecule type" value="Genomic_DNA"/>
</dbReference>
<name>A0AB39BXG6_9BACI</name>
<dbReference type="RefSeq" id="WP_368505847.1">
    <property type="nucleotide sequence ID" value="NZ_CP162551.1"/>
</dbReference>
<proteinExistence type="predicted"/>